<evidence type="ECO:0000256" key="1">
    <source>
        <dbReference type="SAM" id="Coils"/>
    </source>
</evidence>
<evidence type="ECO:0000313" key="3">
    <source>
        <dbReference type="EMBL" id="CAG5891404.1"/>
    </source>
</evidence>
<proteinExistence type="predicted"/>
<gene>
    <name evidence="3" type="ORF">MMEN_LOCUS6344</name>
</gene>
<dbReference type="OrthoDB" id="9890799at2759"/>
<dbReference type="AlphaFoldDB" id="A0A8S4AUE4"/>
<evidence type="ECO:0000256" key="2">
    <source>
        <dbReference type="SAM" id="MobiDB-lite"/>
    </source>
</evidence>
<reference evidence="3" key="1">
    <citation type="submission" date="2021-05" db="EMBL/GenBank/DDBJ databases">
        <authorList>
            <person name="Tigano A."/>
        </authorList>
    </citation>
    <scope>NUCLEOTIDE SEQUENCE</scope>
</reference>
<name>A0A8S4AUE4_9TELE</name>
<dbReference type="EMBL" id="CAJRST010005557">
    <property type="protein sequence ID" value="CAG5891404.1"/>
    <property type="molecule type" value="Genomic_DNA"/>
</dbReference>
<keyword evidence="4" id="KW-1185">Reference proteome</keyword>
<dbReference type="Proteomes" id="UP000677803">
    <property type="component" value="Unassembled WGS sequence"/>
</dbReference>
<organism evidence="3 4">
    <name type="scientific">Menidia menidia</name>
    <name type="common">Atlantic silverside</name>
    <dbReference type="NCBI Taxonomy" id="238744"/>
    <lineage>
        <taxon>Eukaryota</taxon>
        <taxon>Metazoa</taxon>
        <taxon>Chordata</taxon>
        <taxon>Craniata</taxon>
        <taxon>Vertebrata</taxon>
        <taxon>Euteleostomi</taxon>
        <taxon>Actinopterygii</taxon>
        <taxon>Neopterygii</taxon>
        <taxon>Teleostei</taxon>
        <taxon>Neoteleostei</taxon>
        <taxon>Acanthomorphata</taxon>
        <taxon>Ovalentaria</taxon>
        <taxon>Atherinomorphae</taxon>
        <taxon>Atheriniformes</taxon>
        <taxon>Atherinopsidae</taxon>
        <taxon>Menidiinae</taxon>
        <taxon>Menidia</taxon>
    </lineage>
</organism>
<feature type="region of interest" description="Disordered" evidence="2">
    <location>
        <begin position="18"/>
        <end position="47"/>
    </location>
</feature>
<keyword evidence="1" id="KW-0175">Coiled coil</keyword>
<accession>A0A8S4AUE4</accession>
<sequence length="255" mass="28691">MLQKMFRLLCCCCFSSDSSNNERQPLLPPRPSSEVGEAGSARQHRPAYSNVQAGKRIGKLTMRRVNVPELDRRFTDTAETFNEQQDRYEAMLRHIRNLQQSCDCVGANDLDFAECVRKIREEQEAAYRISLKTKGYDFSLTVEPVGSGGKDEKEQLPAPLRQAQNEVKGISESSKATISKGTTLQELIGWLLRSQSQMAEQVKGAAETYQEQGRLIENLEENLREVRRAKELSQGYRQHAGSVLTEAAQIAGTHL</sequence>
<feature type="coiled-coil region" evidence="1">
    <location>
        <begin position="202"/>
        <end position="236"/>
    </location>
</feature>
<protein>
    <submittedName>
        <fullName evidence="3">(Atlantic silverside) hypothetical protein</fullName>
    </submittedName>
</protein>
<evidence type="ECO:0000313" key="4">
    <source>
        <dbReference type="Proteomes" id="UP000677803"/>
    </source>
</evidence>
<comment type="caution">
    <text evidence="3">The sequence shown here is derived from an EMBL/GenBank/DDBJ whole genome shotgun (WGS) entry which is preliminary data.</text>
</comment>